<name>A0A0V1BJS1_TRISP</name>
<accession>A0A0V1BJS1</accession>
<dbReference type="AlphaFoldDB" id="A0A0V1BJS1"/>
<sequence length="133" mass="15242">MVASVESNEQLEQEAWMFSLSYSSNICDVQLSPLGNLCCDVWSRLWPAYMRITRLLCINAGTDSISTLRKLSLFNAFFDDNGMSQLLDDDDDHDDDHDHDEHSKVQLVITAHVGIKITTCQLKFDSWRKVQKD</sequence>
<dbReference type="OrthoDB" id="10494997at2759"/>
<evidence type="ECO:0000313" key="1">
    <source>
        <dbReference type="EMBL" id="KRY36803.1"/>
    </source>
</evidence>
<organism evidence="1 2">
    <name type="scientific">Trichinella spiralis</name>
    <name type="common">Trichina worm</name>
    <dbReference type="NCBI Taxonomy" id="6334"/>
    <lineage>
        <taxon>Eukaryota</taxon>
        <taxon>Metazoa</taxon>
        <taxon>Ecdysozoa</taxon>
        <taxon>Nematoda</taxon>
        <taxon>Enoplea</taxon>
        <taxon>Dorylaimia</taxon>
        <taxon>Trichinellida</taxon>
        <taxon>Trichinellidae</taxon>
        <taxon>Trichinella</taxon>
    </lineage>
</organism>
<reference evidence="1 2" key="1">
    <citation type="submission" date="2015-01" db="EMBL/GenBank/DDBJ databases">
        <title>Evolution of Trichinella species and genotypes.</title>
        <authorList>
            <person name="Korhonen P.K."/>
            <person name="Edoardo P."/>
            <person name="Giuseppe L.R."/>
            <person name="Gasser R.B."/>
        </authorList>
    </citation>
    <scope>NUCLEOTIDE SEQUENCE [LARGE SCALE GENOMIC DNA]</scope>
    <source>
        <strain evidence="1">ISS3</strain>
    </source>
</reference>
<proteinExistence type="predicted"/>
<dbReference type="EMBL" id="JYDH01000039">
    <property type="protein sequence ID" value="KRY36803.1"/>
    <property type="molecule type" value="Genomic_DNA"/>
</dbReference>
<keyword evidence="2" id="KW-1185">Reference proteome</keyword>
<protein>
    <submittedName>
        <fullName evidence="1">Uncharacterized protein</fullName>
    </submittedName>
</protein>
<dbReference type="InParanoid" id="A0A0V1BJS1"/>
<dbReference type="Proteomes" id="UP000054776">
    <property type="component" value="Unassembled WGS sequence"/>
</dbReference>
<gene>
    <name evidence="1" type="ORF">T01_10655</name>
</gene>
<evidence type="ECO:0000313" key="2">
    <source>
        <dbReference type="Proteomes" id="UP000054776"/>
    </source>
</evidence>
<comment type="caution">
    <text evidence="1">The sequence shown here is derived from an EMBL/GenBank/DDBJ whole genome shotgun (WGS) entry which is preliminary data.</text>
</comment>